<sequence length="144" mass="15980">MRTLRARHRDCSEPSADATNADYGAQTLTIDGLTARLRIGRVTPRKVGLFVAVWERGDDGTTRPFAAEGDTELLLVIVRDDAQLGLFTFPRRALCEHGILSVAGEGGKRGFRLYPPWSETSSAQARRTQQWQQGYFETISDLPA</sequence>
<dbReference type="InterPro" id="IPR011235">
    <property type="entry name" value="MepB-like"/>
</dbReference>
<dbReference type="AlphaFoldDB" id="A0A4Q8AKU7"/>
<dbReference type="OrthoDB" id="4954833at2"/>
<organism evidence="1 2">
    <name type="scientific">Microterricola gilva</name>
    <dbReference type="NCBI Taxonomy" id="393267"/>
    <lineage>
        <taxon>Bacteria</taxon>
        <taxon>Bacillati</taxon>
        <taxon>Actinomycetota</taxon>
        <taxon>Actinomycetes</taxon>
        <taxon>Micrococcales</taxon>
        <taxon>Microbacteriaceae</taxon>
        <taxon>Microterricola</taxon>
    </lineage>
</organism>
<dbReference type="Pfam" id="PF08877">
    <property type="entry name" value="MepB-like"/>
    <property type="match status" value="1"/>
</dbReference>
<evidence type="ECO:0000313" key="1">
    <source>
        <dbReference type="EMBL" id="RZU65147.1"/>
    </source>
</evidence>
<dbReference type="PIRSF" id="PIRSF032285">
    <property type="entry name" value="UCP032285"/>
    <property type="match status" value="1"/>
</dbReference>
<comment type="caution">
    <text evidence="1">The sequence shown here is derived from an EMBL/GenBank/DDBJ whole genome shotgun (WGS) entry which is preliminary data.</text>
</comment>
<dbReference type="EMBL" id="SHLC01000001">
    <property type="protein sequence ID" value="RZU65147.1"/>
    <property type="molecule type" value="Genomic_DNA"/>
</dbReference>
<gene>
    <name evidence="1" type="ORF">EV379_1469</name>
</gene>
<dbReference type="InterPro" id="IPR038231">
    <property type="entry name" value="MepB-like_sf"/>
</dbReference>
<keyword evidence="2" id="KW-1185">Reference proteome</keyword>
<reference evidence="1 2" key="1">
    <citation type="submission" date="2019-02" db="EMBL/GenBank/DDBJ databases">
        <title>Sequencing the genomes of 1000 actinobacteria strains.</title>
        <authorList>
            <person name="Klenk H.-P."/>
        </authorList>
    </citation>
    <scope>NUCLEOTIDE SEQUENCE [LARGE SCALE GENOMIC DNA]</scope>
    <source>
        <strain evidence="1 2">DSM 18319</strain>
    </source>
</reference>
<dbReference type="Gene3D" id="3.40.1350.140">
    <property type="entry name" value="MepB-like"/>
    <property type="match status" value="1"/>
</dbReference>
<dbReference type="Proteomes" id="UP000291483">
    <property type="component" value="Unassembled WGS sequence"/>
</dbReference>
<evidence type="ECO:0000313" key="2">
    <source>
        <dbReference type="Proteomes" id="UP000291483"/>
    </source>
</evidence>
<proteinExistence type="predicted"/>
<evidence type="ECO:0008006" key="3">
    <source>
        <dbReference type="Google" id="ProtNLM"/>
    </source>
</evidence>
<accession>A0A4Q8AKU7</accession>
<protein>
    <recommendedName>
        <fullName evidence="3">MepB protein</fullName>
    </recommendedName>
</protein>
<name>A0A4Q8AKU7_9MICO</name>